<dbReference type="Proteomes" id="UP000182121">
    <property type="component" value="Unassembled WGS sequence"/>
</dbReference>
<evidence type="ECO:0000313" key="2">
    <source>
        <dbReference type="Proteomes" id="UP000182121"/>
    </source>
</evidence>
<protein>
    <submittedName>
        <fullName evidence="1">Uncharacterized protein</fullName>
    </submittedName>
</protein>
<dbReference type="AlphaFoldDB" id="A0A1I0GL00"/>
<name>A0A1I0GL00_9FIRM</name>
<dbReference type="EMBL" id="FOIO01000020">
    <property type="protein sequence ID" value="SET71732.1"/>
    <property type="molecule type" value="Genomic_DNA"/>
</dbReference>
<sequence>MQVQLLAIKSKFTGKPEAAGYTEAKPQKIEAEM</sequence>
<reference evidence="1 2" key="1">
    <citation type="submission" date="2016-10" db="EMBL/GenBank/DDBJ databases">
        <authorList>
            <person name="Varghese N."/>
            <person name="Submissions S."/>
        </authorList>
    </citation>
    <scope>NUCLEOTIDE SEQUENCE [LARGE SCALE GENOMIC DNA]</scope>
    <source>
        <strain evidence="1 2">NLAE-zl-C196</strain>
    </source>
</reference>
<accession>A0A1I0GL00</accession>
<gene>
    <name evidence="1" type="ORF">SAMN05216521_102063</name>
</gene>
<evidence type="ECO:0000313" key="1">
    <source>
        <dbReference type="EMBL" id="SET71732.1"/>
    </source>
</evidence>
<proteinExistence type="predicted"/>
<comment type="caution">
    <text evidence="1">The sequence shown here is derived from an EMBL/GenBank/DDBJ whole genome shotgun (WGS) entry which is preliminary data.</text>
</comment>
<organism evidence="1 2">
    <name type="scientific">Enterocloster clostridioformis</name>
    <dbReference type="NCBI Taxonomy" id="1531"/>
    <lineage>
        <taxon>Bacteria</taxon>
        <taxon>Bacillati</taxon>
        <taxon>Bacillota</taxon>
        <taxon>Clostridia</taxon>
        <taxon>Lachnospirales</taxon>
        <taxon>Lachnospiraceae</taxon>
        <taxon>Enterocloster</taxon>
    </lineage>
</organism>